<dbReference type="OrthoDB" id="8444614at2"/>
<feature type="domain" description="LysM" evidence="3">
    <location>
        <begin position="232"/>
        <end position="288"/>
    </location>
</feature>
<feature type="compositionally biased region" description="Low complexity" evidence="1">
    <location>
        <begin position="351"/>
        <end position="362"/>
    </location>
</feature>
<dbReference type="Gene3D" id="3.10.350.10">
    <property type="entry name" value="LysM domain"/>
    <property type="match status" value="2"/>
</dbReference>
<evidence type="ECO:0000313" key="5">
    <source>
        <dbReference type="Proteomes" id="UP000291758"/>
    </source>
</evidence>
<dbReference type="PANTHER" id="PTHR34700:SF4">
    <property type="entry name" value="PHAGE-LIKE ELEMENT PBSX PROTEIN XKDP"/>
    <property type="match status" value="1"/>
</dbReference>
<evidence type="ECO:0000313" key="4">
    <source>
        <dbReference type="EMBL" id="QAY63532.1"/>
    </source>
</evidence>
<proteinExistence type="predicted"/>
<dbReference type="InterPro" id="IPR052196">
    <property type="entry name" value="Bact_Kbp"/>
</dbReference>
<dbReference type="InterPro" id="IPR036779">
    <property type="entry name" value="LysM_dom_sf"/>
</dbReference>
<dbReference type="InterPro" id="IPR018392">
    <property type="entry name" value="LysM"/>
</dbReference>
<reference evidence="4 5" key="1">
    <citation type="submission" date="2019-01" db="EMBL/GenBank/DDBJ databases">
        <title>Genome sequencing of strain 2JSPR-7.</title>
        <authorList>
            <person name="Heo J."/>
            <person name="Kim S.-J."/>
            <person name="Kim J.-S."/>
            <person name="Hong S.-B."/>
            <person name="Kwon S.-W."/>
        </authorList>
    </citation>
    <scope>NUCLEOTIDE SEQUENCE [LARGE SCALE GENOMIC DNA]</scope>
    <source>
        <strain evidence="4 5">2JSPR-7</strain>
    </source>
</reference>
<feature type="compositionally biased region" description="Basic and acidic residues" evidence="1">
    <location>
        <begin position="270"/>
        <end position="279"/>
    </location>
</feature>
<gene>
    <name evidence="4" type="ORF">ET495_10050</name>
</gene>
<dbReference type="SMART" id="SM00257">
    <property type="entry name" value="LysM"/>
    <property type="match status" value="2"/>
</dbReference>
<feature type="compositionally biased region" description="Basic and acidic residues" evidence="1">
    <location>
        <begin position="339"/>
        <end position="350"/>
    </location>
</feature>
<keyword evidence="2" id="KW-0812">Transmembrane</keyword>
<sequence length="1052" mass="110051">MTFRRRAAGVAATLGILALVVGVPTLLVWAYRRLWTFTWSELWVRAQMPDDGTLVIALVQVVAWVAWAYLAWGLVLEAVYRVRGMSAPRVRGLGLSQGAARRLIDAAAMLFVVVPATPIVAAPAHAVASASTGRPAPIVATAALAAPIVERTSTPVVAPVETTPPPPATFDYTVKRNESLWKIAERNLGHGAEWTQIRDLNRDVIGDNPSFIEPGMVLRIPQTADQPPGAGGTYVVEPGDTLSAIAEEQLGDANRYPEIYAASTQTTQPDGEHLNDPDLIRPGWTLTIPGPALAEAVDETDPHAGLPQQAASSAPEPTPTPSGTASTPSGTASPGETRVPAETRRPDRGNAADAPADPTADPTAPPSPDDQPDSAEMPAWLVPGLAGAGGILAGALLLTVGARRRTAARRRETGMMLPPLPPELQATARTAAAVGQAPSEAVSHLTGMLAAVAAASPDRELPPSVVTAIIDRSDVVLTLVDDAVLPAPWDGDGTSWRAPLTATDPVECDAPYPLLVPVGSDGRGRIHLVNLERLGTLSLVGDHDHVAAFARFLAASVALNPWSARVHVYALGVLEEMADIDHLRLRYFPSGDTMGIDEANQAVADASSTSADNYLLVLTAAPGDTERNLAASIAGHPGRSPVVLVSLGAEIPGSARAEITDVGRLRIASLGIDVEAPGLTRDEAEACAAVVAATDAATSVPIPVDDAATKGWQVHANLAGALRPELVADRPVDIAAPAGESSLLPAAAAEYAATAPVTTDDVAVLAPLVREGVRATVEEDLDDLDRDIALFGKKPPRRPWIRLLGPVEAAGCGDRTAAPYRDSTRLETFAYLTLHPRGATAAELKEAGIAGNSIAQRTTELRTWLGRDPETGRQFLPNAHASPDHGKAGLVYQLEGCLCDINLFRALRVRGEARGGEGGIADLVAALGLVKGIPFAQAPGHFTWVFEGERLDHIMTIAILEVASIVIAHALATGDLATARFAAEAAHRAAPDDDQAKLDLIAVAAREGHGDTAALQMLDAIGATSEDYRSPIDPSNRTKAIIARLRTSADAR</sequence>
<evidence type="ECO:0000256" key="1">
    <source>
        <dbReference type="SAM" id="MobiDB-lite"/>
    </source>
</evidence>
<dbReference type="AlphaFoldDB" id="A0A4P6ELL8"/>
<dbReference type="RefSeq" id="WP_129204677.1">
    <property type="nucleotide sequence ID" value="NZ_CP035495.1"/>
</dbReference>
<evidence type="ECO:0000256" key="2">
    <source>
        <dbReference type="SAM" id="Phobius"/>
    </source>
</evidence>
<feature type="domain" description="LysM" evidence="3">
    <location>
        <begin position="170"/>
        <end position="220"/>
    </location>
</feature>
<keyword evidence="2" id="KW-1133">Transmembrane helix</keyword>
<feature type="transmembrane region" description="Helical" evidence="2">
    <location>
        <begin position="54"/>
        <end position="82"/>
    </location>
</feature>
<feature type="region of interest" description="Disordered" evidence="1">
    <location>
        <begin position="264"/>
        <end position="286"/>
    </location>
</feature>
<dbReference type="CDD" id="cd00118">
    <property type="entry name" value="LysM"/>
    <property type="match status" value="2"/>
</dbReference>
<evidence type="ECO:0000259" key="3">
    <source>
        <dbReference type="PROSITE" id="PS51782"/>
    </source>
</evidence>
<keyword evidence="5" id="KW-1185">Reference proteome</keyword>
<feature type="region of interest" description="Disordered" evidence="1">
    <location>
        <begin position="302"/>
        <end position="377"/>
    </location>
</feature>
<organism evidence="4 5">
    <name type="scientific">Xylanimonas allomyrinae</name>
    <dbReference type="NCBI Taxonomy" id="2509459"/>
    <lineage>
        <taxon>Bacteria</taxon>
        <taxon>Bacillati</taxon>
        <taxon>Actinomycetota</taxon>
        <taxon>Actinomycetes</taxon>
        <taxon>Micrococcales</taxon>
        <taxon>Promicromonosporaceae</taxon>
        <taxon>Xylanimonas</taxon>
    </lineage>
</organism>
<dbReference type="SUPFAM" id="SSF54106">
    <property type="entry name" value="LysM domain"/>
    <property type="match status" value="1"/>
</dbReference>
<accession>A0A4P6ELL8</accession>
<dbReference type="EMBL" id="CP035495">
    <property type="protein sequence ID" value="QAY63532.1"/>
    <property type="molecule type" value="Genomic_DNA"/>
</dbReference>
<dbReference type="PANTHER" id="PTHR34700">
    <property type="entry name" value="POTASSIUM BINDING PROTEIN KBP"/>
    <property type="match status" value="1"/>
</dbReference>
<feature type="transmembrane region" description="Helical" evidence="2">
    <location>
        <begin position="103"/>
        <end position="124"/>
    </location>
</feature>
<dbReference type="PROSITE" id="PS51782">
    <property type="entry name" value="LYSM"/>
    <property type="match status" value="2"/>
</dbReference>
<dbReference type="Proteomes" id="UP000291758">
    <property type="component" value="Chromosome"/>
</dbReference>
<dbReference type="KEGG" id="xyl:ET495_10050"/>
<dbReference type="Pfam" id="PF01476">
    <property type="entry name" value="LysM"/>
    <property type="match status" value="2"/>
</dbReference>
<feature type="compositionally biased region" description="Low complexity" evidence="1">
    <location>
        <begin position="310"/>
        <end position="335"/>
    </location>
</feature>
<protein>
    <submittedName>
        <fullName evidence="4">LysM peptidoglycan-binding domain-containing protein</fullName>
    </submittedName>
</protein>
<name>A0A4P6ELL8_9MICO</name>
<keyword evidence="2" id="KW-0472">Membrane</keyword>